<gene>
    <name evidence="1" type="ORF">COX00_02025</name>
</gene>
<protein>
    <recommendedName>
        <fullName evidence="3">DUF3006 domain-containing protein</fullName>
    </recommendedName>
</protein>
<organism evidence="1 2">
    <name type="scientific">Candidatus Uhrbacteria bacterium CG22_combo_CG10-13_8_21_14_all_47_17</name>
    <dbReference type="NCBI Taxonomy" id="1975041"/>
    <lineage>
        <taxon>Bacteria</taxon>
        <taxon>Candidatus Uhriibacteriota</taxon>
    </lineage>
</organism>
<dbReference type="Proteomes" id="UP000231581">
    <property type="component" value="Unassembled WGS sequence"/>
</dbReference>
<evidence type="ECO:0000313" key="2">
    <source>
        <dbReference type="Proteomes" id="UP000231581"/>
    </source>
</evidence>
<sequence>MHIPLKVAVERVLDDVVEVLIGDKTITLPLSCIAGKPTPGSEIALVGVSTSDKLSEADALAHAMLNELLGHESPSI</sequence>
<dbReference type="AlphaFoldDB" id="A0A2H0BSL4"/>
<evidence type="ECO:0008006" key="3">
    <source>
        <dbReference type="Google" id="ProtNLM"/>
    </source>
</evidence>
<accession>A0A2H0BSL4</accession>
<evidence type="ECO:0000313" key="1">
    <source>
        <dbReference type="EMBL" id="PIP60663.1"/>
    </source>
</evidence>
<dbReference type="EMBL" id="PCSZ01000040">
    <property type="protein sequence ID" value="PIP60663.1"/>
    <property type="molecule type" value="Genomic_DNA"/>
</dbReference>
<comment type="caution">
    <text evidence="1">The sequence shown here is derived from an EMBL/GenBank/DDBJ whole genome shotgun (WGS) entry which is preliminary data.</text>
</comment>
<name>A0A2H0BSL4_9BACT</name>
<proteinExistence type="predicted"/>
<reference evidence="1 2" key="1">
    <citation type="submission" date="2017-09" db="EMBL/GenBank/DDBJ databases">
        <title>Depth-based differentiation of microbial function through sediment-hosted aquifers and enrichment of novel symbionts in the deep terrestrial subsurface.</title>
        <authorList>
            <person name="Probst A.J."/>
            <person name="Ladd B."/>
            <person name="Jarett J.K."/>
            <person name="Geller-Mcgrath D.E."/>
            <person name="Sieber C.M."/>
            <person name="Emerson J.B."/>
            <person name="Anantharaman K."/>
            <person name="Thomas B.C."/>
            <person name="Malmstrom R."/>
            <person name="Stieglmeier M."/>
            <person name="Klingl A."/>
            <person name="Woyke T."/>
            <person name="Ryan C.M."/>
            <person name="Banfield J.F."/>
        </authorList>
    </citation>
    <scope>NUCLEOTIDE SEQUENCE [LARGE SCALE GENOMIC DNA]</scope>
    <source>
        <strain evidence="1">CG22_combo_CG10-13_8_21_14_all_47_17</strain>
    </source>
</reference>